<proteinExistence type="predicted"/>
<keyword evidence="1" id="KW-0472">Membrane</keyword>
<dbReference type="EMBL" id="CP096649">
    <property type="protein sequence ID" value="UQK59807.1"/>
    <property type="molecule type" value="Genomic_DNA"/>
</dbReference>
<organism evidence="2 3">
    <name type="scientific">Fenollaria massiliensis</name>
    <dbReference type="NCBI Taxonomy" id="938288"/>
    <lineage>
        <taxon>Bacteria</taxon>
        <taxon>Bacillati</taxon>
        <taxon>Bacillota</taxon>
        <taxon>Clostridia</taxon>
        <taxon>Eubacteriales</taxon>
        <taxon>Fenollaria</taxon>
    </lineage>
</organism>
<feature type="transmembrane region" description="Helical" evidence="1">
    <location>
        <begin position="171"/>
        <end position="192"/>
    </location>
</feature>
<dbReference type="AlphaFoldDB" id="A0A9E7DL29"/>
<gene>
    <name evidence="2" type="ORF">M1R53_03945</name>
</gene>
<feature type="transmembrane region" description="Helical" evidence="1">
    <location>
        <begin position="144"/>
        <end position="165"/>
    </location>
</feature>
<name>A0A9E7DL29_9FIRM</name>
<keyword evidence="3" id="KW-1185">Reference proteome</keyword>
<keyword evidence="1" id="KW-1133">Transmembrane helix</keyword>
<evidence type="ECO:0000256" key="1">
    <source>
        <dbReference type="SAM" id="Phobius"/>
    </source>
</evidence>
<dbReference type="RefSeq" id="WP_249243153.1">
    <property type="nucleotide sequence ID" value="NZ_CP096649.1"/>
</dbReference>
<protein>
    <submittedName>
        <fullName evidence="2">DUF2812 domain-containing protein</fullName>
    </submittedName>
</protein>
<sequence>MKKFKKFLDPIYSLENWLNKQGEENYKLTSLRGSFFEFDKTEAKYEYKVYYFKGPEKDVRSFLTYARKNDIEIFQYPISASQISLFSFMAATFDSNSQDINYKASLFATHIYVLMKPKVAESIEEILGEDDNLYYYKRQMENKLILAIILMIPLLLSYFRLLGGSFEQNKFFVQVMIAVEALILLFILFLNIKRNIYIKSKKS</sequence>
<evidence type="ECO:0000313" key="2">
    <source>
        <dbReference type="EMBL" id="UQK59807.1"/>
    </source>
</evidence>
<dbReference type="KEGG" id="fms:M1R53_03945"/>
<reference evidence="2" key="1">
    <citation type="submission" date="2022-04" db="EMBL/GenBank/DDBJ databases">
        <title>Complete genome sequences of Ezakiella coagulans and Fenollaria massiliensis.</title>
        <authorList>
            <person name="France M.T."/>
            <person name="Clifford J."/>
            <person name="Narina S."/>
            <person name="Rutt L."/>
            <person name="Ravel J."/>
        </authorList>
    </citation>
    <scope>NUCLEOTIDE SEQUENCE</scope>
    <source>
        <strain evidence="2">C0061C2</strain>
    </source>
</reference>
<accession>A0A9E7DL29</accession>
<evidence type="ECO:0000313" key="3">
    <source>
        <dbReference type="Proteomes" id="UP000831151"/>
    </source>
</evidence>
<keyword evidence="1" id="KW-0812">Transmembrane</keyword>
<dbReference type="Proteomes" id="UP000831151">
    <property type="component" value="Chromosome"/>
</dbReference>